<dbReference type="AlphaFoldDB" id="A0A8C3FHG1"/>
<keyword evidence="3" id="KW-1185">Reference proteome</keyword>
<dbReference type="Ensembl" id="ENSCPBT00000008952.1">
    <property type="protein sequence ID" value="ENSCPBP00000007412.1"/>
    <property type="gene ID" value="ENSCPBG00000005847.1"/>
</dbReference>
<sequence length="201" mass="22815">MALSTVWETWLYWSMLLLAAGSFFLLLYALMWEAGNIINLPHKRIGFYNFCLWNQTSGELQCLEFKDLMDMGVDQFELVLARVCVYTVQVLCSFSPFLIMQAQYANTREAWEVTLVVLGLSAALLAGGLGLFLFQAWVCIQLSELSGGFMALAGAQALLLLQLFAAAMFSRALFQNVIEHLMCDKQHFHNRKHKQHSPSFE</sequence>
<feature type="transmembrane region" description="Helical" evidence="1">
    <location>
        <begin position="149"/>
        <end position="169"/>
    </location>
</feature>
<dbReference type="PANTHER" id="PTHR16103">
    <property type="entry name" value="TRANSMEMBRANE PROTEIN 140"/>
    <property type="match status" value="1"/>
</dbReference>
<protein>
    <submittedName>
        <fullName evidence="2">Transmembrane protein 140</fullName>
    </submittedName>
</protein>
<proteinExistence type="predicted"/>
<feature type="transmembrane region" description="Helical" evidence="1">
    <location>
        <begin position="111"/>
        <end position="137"/>
    </location>
</feature>
<reference evidence="2" key="2">
    <citation type="submission" date="2025-09" db="UniProtKB">
        <authorList>
            <consortium name="Ensembl"/>
        </authorList>
    </citation>
    <scope>IDENTIFICATION</scope>
</reference>
<evidence type="ECO:0000313" key="3">
    <source>
        <dbReference type="Proteomes" id="UP000694380"/>
    </source>
</evidence>
<dbReference type="InterPro" id="IPR028038">
    <property type="entry name" value="TM140"/>
</dbReference>
<dbReference type="OMA" id="FYALVWE"/>
<organism evidence="2 3">
    <name type="scientific">Chrysemys picta bellii</name>
    <name type="common">Western painted turtle</name>
    <name type="synonym">Emys bellii</name>
    <dbReference type="NCBI Taxonomy" id="8478"/>
    <lineage>
        <taxon>Eukaryota</taxon>
        <taxon>Metazoa</taxon>
        <taxon>Chordata</taxon>
        <taxon>Craniata</taxon>
        <taxon>Vertebrata</taxon>
        <taxon>Euteleostomi</taxon>
        <taxon>Archelosauria</taxon>
        <taxon>Testudinata</taxon>
        <taxon>Testudines</taxon>
        <taxon>Cryptodira</taxon>
        <taxon>Durocryptodira</taxon>
        <taxon>Testudinoidea</taxon>
        <taxon>Emydidae</taxon>
        <taxon>Chrysemys</taxon>
    </lineage>
</organism>
<reference evidence="2" key="1">
    <citation type="submission" date="2025-08" db="UniProtKB">
        <authorList>
            <consortium name="Ensembl"/>
        </authorList>
    </citation>
    <scope>IDENTIFICATION</scope>
</reference>
<keyword evidence="1" id="KW-1133">Transmembrane helix</keyword>
<evidence type="ECO:0000313" key="2">
    <source>
        <dbReference type="Ensembl" id="ENSCPBP00000007412.1"/>
    </source>
</evidence>
<feature type="transmembrane region" description="Helical" evidence="1">
    <location>
        <begin position="79"/>
        <end position="99"/>
    </location>
</feature>
<keyword evidence="1" id="KW-0472">Membrane</keyword>
<gene>
    <name evidence="2" type="primary">TMEM140</name>
</gene>
<keyword evidence="1" id="KW-0812">Transmembrane</keyword>
<name>A0A8C3FHG1_CHRPI</name>
<dbReference type="GeneTree" id="ENSGT00390000014089"/>
<evidence type="ECO:0000256" key="1">
    <source>
        <dbReference type="SAM" id="Phobius"/>
    </source>
</evidence>
<feature type="transmembrane region" description="Helical" evidence="1">
    <location>
        <begin position="12"/>
        <end position="31"/>
    </location>
</feature>
<accession>A0A8C3FHG1</accession>
<dbReference type="Proteomes" id="UP000694380">
    <property type="component" value="Unplaced"/>
</dbReference>
<dbReference type="PANTHER" id="PTHR16103:SF0">
    <property type="entry name" value="TRANSMEMBRANE PROTEIN 140"/>
    <property type="match status" value="1"/>
</dbReference>
<dbReference type="Pfam" id="PF14985">
    <property type="entry name" value="TM140"/>
    <property type="match status" value="1"/>
</dbReference>